<keyword evidence="8" id="KW-0902">Two-component regulatory system</keyword>
<evidence type="ECO:0000256" key="7">
    <source>
        <dbReference type="ARBA" id="ARBA00022840"/>
    </source>
</evidence>
<feature type="domain" description="Signal transduction histidine kinase subgroup 3 dimerisation and phosphoacceptor" evidence="11">
    <location>
        <begin position="220"/>
        <end position="281"/>
    </location>
</feature>
<keyword evidence="9" id="KW-0175">Coiled coil</keyword>
<accession>A0A7K1V7H6</accession>
<comment type="caution">
    <text evidence="12">The sequence shown here is derived from an EMBL/GenBank/DDBJ whole genome shotgun (WGS) entry which is preliminary data.</text>
</comment>
<evidence type="ECO:0000256" key="10">
    <source>
        <dbReference type="SAM" id="Phobius"/>
    </source>
</evidence>
<evidence type="ECO:0000256" key="3">
    <source>
        <dbReference type="ARBA" id="ARBA00022553"/>
    </source>
</evidence>
<feature type="transmembrane region" description="Helical" evidence="10">
    <location>
        <begin position="46"/>
        <end position="65"/>
    </location>
</feature>
<dbReference type="PANTHER" id="PTHR24421:SF10">
    <property type="entry name" value="NITRATE_NITRITE SENSOR PROTEIN NARQ"/>
    <property type="match status" value="1"/>
</dbReference>
<keyword evidence="4" id="KW-0808">Transferase</keyword>
<protein>
    <recommendedName>
        <fullName evidence="2">histidine kinase</fullName>
        <ecNumber evidence="2">2.7.13.3</ecNumber>
    </recommendedName>
</protein>
<evidence type="ECO:0000259" key="11">
    <source>
        <dbReference type="Pfam" id="PF07730"/>
    </source>
</evidence>
<keyword evidence="7" id="KW-0067">ATP-binding</keyword>
<evidence type="ECO:0000256" key="9">
    <source>
        <dbReference type="SAM" id="Coils"/>
    </source>
</evidence>
<dbReference type="GO" id="GO:0016020">
    <property type="term" value="C:membrane"/>
    <property type="evidence" value="ECO:0007669"/>
    <property type="project" value="InterPro"/>
</dbReference>
<dbReference type="InterPro" id="IPR011712">
    <property type="entry name" value="Sig_transdc_His_kin_sub3_dim/P"/>
</dbReference>
<dbReference type="Proteomes" id="UP000466794">
    <property type="component" value="Unassembled WGS sequence"/>
</dbReference>
<keyword evidence="10" id="KW-1133">Transmembrane helix</keyword>
<feature type="transmembrane region" description="Helical" evidence="10">
    <location>
        <begin position="102"/>
        <end position="130"/>
    </location>
</feature>
<evidence type="ECO:0000256" key="8">
    <source>
        <dbReference type="ARBA" id="ARBA00023012"/>
    </source>
</evidence>
<evidence type="ECO:0000256" key="5">
    <source>
        <dbReference type="ARBA" id="ARBA00022741"/>
    </source>
</evidence>
<dbReference type="InterPro" id="IPR050482">
    <property type="entry name" value="Sensor_HK_TwoCompSys"/>
</dbReference>
<keyword evidence="10" id="KW-0472">Membrane</keyword>
<keyword evidence="6" id="KW-0418">Kinase</keyword>
<dbReference type="EMBL" id="WRPP01000010">
    <property type="protein sequence ID" value="MVU82576.1"/>
    <property type="molecule type" value="Genomic_DNA"/>
</dbReference>
<evidence type="ECO:0000256" key="4">
    <source>
        <dbReference type="ARBA" id="ARBA00022679"/>
    </source>
</evidence>
<dbReference type="Gene3D" id="3.30.565.10">
    <property type="entry name" value="Histidine kinase-like ATPase, C-terminal domain"/>
    <property type="match status" value="1"/>
</dbReference>
<keyword evidence="13" id="KW-1185">Reference proteome</keyword>
<dbReference type="Pfam" id="PF07730">
    <property type="entry name" value="HisKA_3"/>
    <property type="match status" value="1"/>
</dbReference>
<name>A0A7K1V7H6_9NOCA</name>
<dbReference type="GO" id="GO:0000155">
    <property type="term" value="F:phosphorelay sensor kinase activity"/>
    <property type="evidence" value="ECO:0007669"/>
    <property type="project" value="InterPro"/>
</dbReference>
<dbReference type="GO" id="GO:0005524">
    <property type="term" value="F:ATP binding"/>
    <property type="evidence" value="ECO:0007669"/>
    <property type="project" value="UniProtKB-KW"/>
</dbReference>
<evidence type="ECO:0000256" key="2">
    <source>
        <dbReference type="ARBA" id="ARBA00012438"/>
    </source>
</evidence>
<feature type="transmembrane region" description="Helical" evidence="10">
    <location>
        <begin position="137"/>
        <end position="156"/>
    </location>
</feature>
<gene>
    <name evidence="12" type="ORF">GPX89_35765</name>
</gene>
<keyword evidence="10" id="KW-0812">Transmembrane</keyword>
<dbReference type="CDD" id="cd16917">
    <property type="entry name" value="HATPase_UhpB-NarQ-NarX-like"/>
    <property type="match status" value="1"/>
</dbReference>
<comment type="catalytic activity">
    <reaction evidence="1">
        <text>ATP + protein L-histidine = ADP + protein N-phospho-L-histidine.</text>
        <dbReference type="EC" id="2.7.13.3"/>
    </reaction>
</comment>
<dbReference type="GO" id="GO:0046983">
    <property type="term" value="F:protein dimerization activity"/>
    <property type="evidence" value="ECO:0007669"/>
    <property type="project" value="InterPro"/>
</dbReference>
<organism evidence="12 13">
    <name type="scientific">Nocardia terrae</name>
    <dbReference type="NCBI Taxonomy" id="2675851"/>
    <lineage>
        <taxon>Bacteria</taxon>
        <taxon>Bacillati</taxon>
        <taxon>Actinomycetota</taxon>
        <taxon>Actinomycetes</taxon>
        <taxon>Mycobacteriales</taxon>
        <taxon>Nocardiaceae</taxon>
        <taxon>Nocardia</taxon>
    </lineage>
</organism>
<keyword evidence="5" id="KW-0547">Nucleotide-binding</keyword>
<evidence type="ECO:0000313" key="12">
    <source>
        <dbReference type="EMBL" id="MVU82576.1"/>
    </source>
</evidence>
<feature type="coiled-coil region" evidence="9">
    <location>
        <begin position="194"/>
        <end position="227"/>
    </location>
</feature>
<reference evidence="12 13" key="1">
    <citation type="submission" date="2019-12" db="EMBL/GenBank/DDBJ databases">
        <title>Nocardia sp. nov. ET3-3 isolated from soil.</title>
        <authorList>
            <person name="Kanchanasin P."/>
            <person name="Tanasupawat S."/>
            <person name="Yuki M."/>
            <person name="Kudo T."/>
        </authorList>
    </citation>
    <scope>NUCLEOTIDE SEQUENCE [LARGE SCALE GENOMIC DNA]</scope>
    <source>
        <strain evidence="12 13">ET3-3</strain>
    </source>
</reference>
<evidence type="ECO:0000256" key="1">
    <source>
        <dbReference type="ARBA" id="ARBA00000085"/>
    </source>
</evidence>
<dbReference type="Gene3D" id="1.20.5.1930">
    <property type="match status" value="1"/>
</dbReference>
<dbReference type="SUPFAM" id="SSF55874">
    <property type="entry name" value="ATPase domain of HSP90 chaperone/DNA topoisomerase II/histidine kinase"/>
    <property type="match status" value="1"/>
</dbReference>
<feature type="transmembrane region" description="Helical" evidence="10">
    <location>
        <begin position="77"/>
        <end position="96"/>
    </location>
</feature>
<proteinExistence type="predicted"/>
<evidence type="ECO:0000313" key="13">
    <source>
        <dbReference type="Proteomes" id="UP000466794"/>
    </source>
</evidence>
<keyword evidence="3" id="KW-0597">Phosphoprotein</keyword>
<dbReference type="EC" id="2.7.13.3" evidence="2"/>
<dbReference type="PANTHER" id="PTHR24421">
    <property type="entry name" value="NITRATE/NITRITE SENSOR PROTEIN NARX-RELATED"/>
    <property type="match status" value="1"/>
</dbReference>
<dbReference type="AlphaFoldDB" id="A0A7K1V7H6"/>
<evidence type="ECO:0000256" key="6">
    <source>
        <dbReference type="ARBA" id="ARBA00022777"/>
    </source>
</evidence>
<feature type="transmembrane region" description="Helical" evidence="10">
    <location>
        <begin position="162"/>
        <end position="180"/>
    </location>
</feature>
<dbReference type="InterPro" id="IPR036890">
    <property type="entry name" value="HATPase_C_sf"/>
</dbReference>
<sequence>MWRVNSDGGYLRGHRREPWFDGSRTCAVPRAGGPVNPSRVDRRGRILAGSAALAVALVGVAEALISIHANVFPNRGTLIPIVVMTAVAVGLCRRWPGVAVALVWLLLGYHAITAAPLLYAEVALAAVLFAGTRWGRLGTSMAGALAAAVIGVLAVWSLGSYSALLFITLLGGAWLAGLALRRSADRADASLASQRAAEAETEQAHREREQAREIARLREEQAQLARDVHDVVGHSLAVILAQAESAQFLGADDGAALRDSLANIATLARASLRDVRQVLTANDAPDTGPGELRTLVEGVRAGGYEISFDETGPARTLPPDLATVAYRVVQEMLTNAIRHGSRESPVVVEVEWAGELRIRTVNAVAEPETGSGGSGLDGMRRRVESVGGRLEIRREDTHEPSTFSVIAWIPVRRLVA</sequence>